<comment type="similarity">
    <text evidence="1">Belongs to the universal stress protein A family.</text>
</comment>
<dbReference type="InterPro" id="IPR006015">
    <property type="entry name" value="Universal_stress_UspA"/>
</dbReference>
<dbReference type="SUPFAM" id="SSF52402">
    <property type="entry name" value="Adenine nucleotide alpha hydrolases-like"/>
    <property type="match status" value="1"/>
</dbReference>
<dbReference type="KEGG" id="halg:HUG10_07790"/>
<dbReference type="Proteomes" id="UP000509750">
    <property type="component" value="Chromosome"/>
</dbReference>
<gene>
    <name evidence="3" type="ORF">HUG10_07790</name>
</gene>
<sequence>MAVLVAYDDSDPAKKALKHALRVHSDEEITALYVITPSEYTAAHESGPFVDWDEVVERGEQEAEELFEEARQLPEASGIDLRTATVVGHPAPGIVDYAEENDVEHVVLGSHGRTGVSRILLGSVAEQVVRRAPGIVTVVR</sequence>
<organism evidence="3 4">
    <name type="scientific">Halorarum halophilum</name>
    <dbReference type="NCBI Taxonomy" id="2743090"/>
    <lineage>
        <taxon>Archaea</taxon>
        <taxon>Methanobacteriati</taxon>
        <taxon>Methanobacteriota</taxon>
        <taxon>Stenosarchaea group</taxon>
        <taxon>Halobacteria</taxon>
        <taxon>Halobacteriales</taxon>
        <taxon>Haloferacaceae</taxon>
        <taxon>Halorarum</taxon>
    </lineage>
</organism>
<evidence type="ECO:0000313" key="3">
    <source>
        <dbReference type="EMBL" id="QLG27457.1"/>
    </source>
</evidence>
<accession>A0A7D5KDK6</accession>
<feature type="domain" description="UspA" evidence="2">
    <location>
        <begin position="3"/>
        <end position="140"/>
    </location>
</feature>
<dbReference type="OrthoDB" id="105697at2157"/>
<dbReference type="PRINTS" id="PR01438">
    <property type="entry name" value="UNVRSLSTRESS"/>
</dbReference>
<dbReference type="Gene3D" id="3.40.50.620">
    <property type="entry name" value="HUPs"/>
    <property type="match status" value="1"/>
</dbReference>
<name>A0A7D5KDK6_9EURY</name>
<dbReference type="InterPro" id="IPR014729">
    <property type="entry name" value="Rossmann-like_a/b/a_fold"/>
</dbReference>
<dbReference type="GeneID" id="56028725"/>
<dbReference type="AlphaFoldDB" id="A0A7D5KDK6"/>
<keyword evidence="4" id="KW-1185">Reference proteome</keyword>
<dbReference type="CDD" id="cd00293">
    <property type="entry name" value="USP-like"/>
    <property type="match status" value="1"/>
</dbReference>
<dbReference type="EMBL" id="CP058529">
    <property type="protein sequence ID" value="QLG27457.1"/>
    <property type="molecule type" value="Genomic_DNA"/>
</dbReference>
<evidence type="ECO:0000313" key="4">
    <source>
        <dbReference type="Proteomes" id="UP000509750"/>
    </source>
</evidence>
<dbReference type="RefSeq" id="WP_179169032.1">
    <property type="nucleotide sequence ID" value="NZ_CP058529.1"/>
</dbReference>
<reference evidence="3 4" key="1">
    <citation type="submission" date="2020-07" db="EMBL/GenBank/DDBJ databases">
        <title>Gai3-2, isolated from salt lake.</title>
        <authorList>
            <person name="Cui H."/>
            <person name="Shi X."/>
        </authorList>
    </citation>
    <scope>NUCLEOTIDE SEQUENCE [LARGE SCALE GENOMIC DNA]</scope>
    <source>
        <strain evidence="3 4">Gai3-2</strain>
    </source>
</reference>
<dbReference type="PANTHER" id="PTHR46268:SF24">
    <property type="entry name" value="UNIVERSAL STRESS PROTEIN"/>
    <property type="match status" value="1"/>
</dbReference>
<protein>
    <submittedName>
        <fullName evidence="3">Universal stress protein</fullName>
    </submittedName>
</protein>
<proteinExistence type="inferred from homology"/>
<dbReference type="Pfam" id="PF00582">
    <property type="entry name" value="Usp"/>
    <property type="match status" value="1"/>
</dbReference>
<dbReference type="PANTHER" id="PTHR46268">
    <property type="entry name" value="STRESS RESPONSE PROTEIN NHAX"/>
    <property type="match status" value="1"/>
</dbReference>
<evidence type="ECO:0000256" key="1">
    <source>
        <dbReference type="ARBA" id="ARBA00008791"/>
    </source>
</evidence>
<evidence type="ECO:0000259" key="2">
    <source>
        <dbReference type="Pfam" id="PF00582"/>
    </source>
</evidence>
<dbReference type="InterPro" id="IPR006016">
    <property type="entry name" value="UspA"/>
</dbReference>